<accession>A0A7W9CDD5</accession>
<keyword evidence="4" id="KW-1185">Reference proteome</keyword>
<dbReference type="EMBL" id="JACHMU010000001">
    <property type="protein sequence ID" value="MBB5743433.1"/>
    <property type="molecule type" value="Genomic_DNA"/>
</dbReference>
<reference evidence="3 4" key="1">
    <citation type="submission" date="2020-08" db="EMBL/GenBank/DDBJ databases">
        <title>Sequencing the genomes of 1000 actinobacteria strains.</title>
        <authorList>
            <person name="Klenk H.-P."/>
        </authorList>
    </citation>
    <scope>NUCLEOTIDE SEQUENCE [LARGE SCALE GENOMIC DNA]</scope>
    <source>
        <strain evidence="3 4">DSM 24823</strain>
    </source>
</reference>
<dbReference type="RefSeq" id="WP_184283318.1">
    <property type="nucleotide sequence ID" value="NZ_BAAAPG010000001.1"/>
</dbReference>
<proteinExistence type="predicted"/>
<comment type="caution">
    <text evidence="3">The sequence shown here is derived from an EMBL/GenBank/DDBJ whole genome shotgun (WGS) entry which is preliminary data.</text>
</comment>
<dbReference type="AlphaFoldDB" id="A0A7W9CDD5"/>
<evidence type="ECO:0000256" key="1">
    <source>
        <dbReference type="SAM" id="Phobius"/>
    </source>
</evidence>
<feature type="chain" id="PRO_5031563258" description="LPXTG-motif cell wall-anchored protein" evidence="2">
    <location>
        <begin position="35"/>
        <end position="253"/>
    </location>
</feature>
<dbReference type="Proteomes" id="UP000517712">
    <property type="component" value="Unassembled WGS sequence"/>
</dbReference>
<evidence type="ECO:0000313" key="3">
    <source>
        <dbReference type="EMBL" id="MBB5743433.1"/>
    </source>
</evidence>
<organism evidence="3 4">
    <name type="scientific">Microbacterium ginsengiterrae</name>
    <dbReference type="NCBI Taxonomy" id="546115"/>
    <lineage>
        <taxon>Bacteria</taxon>
        <taxon>Bacillati</taxon>
        <taxon>Actinomycetota</taxon>
        <taxon>Actinomycetes</taxon>
        <taxon>Micrococcales</taxon>
        <taxon>Microbacteriaceae</taxon>
        <taxon>Microbacterium</taxon>
    </lineage>
</organism>
<gene>
    <name evidence="3" type="ORF">HD600_001930</name>
</gene>
<keyword evidence="1" id="KW-0812">Transmembrane</keyword>
<keyword evidence="2" id="KW-0732">Signal</keyword>
<feature type="transmembrane region" description="Helical" evidence="1">
    <location>
        <begin position="217"/>
        <end position="237"/>
    </location>
</feature>
<feature type="signal peptide" evidence="2">
    <location>
        <begin position="1"/>
        <end position="34"/>
    </location>
</feature>
<evidence type="ECO:0000313" key="4">
    <source>
        <dbReference type="Proteomes" id="UP000517712"/>
    </source>
</evidence>
<name>A0A7W9CDD5_9MICO</name>
<sequence>MARDGWNRRRALGAVITAAMLSLGLASVSVQSFAAMTEASDAVAGDLVVTAEPQPTEFFDMSPGDRRHWSIEANLLGAERGSLALRVYGAGSLIAHPHYPLTIQVDGCEGTLVGDDPRVQPSCDGGEFTPIIAEQPLAGISSEPHLDTAEDVWALPDILRDRTRSFVVTLAVPSGGADDKTLQGLRGEIGVGLYSAGGGSPQKPVTQEPENLAKTGGLMPISLALIAAGTIGLGMVLSRVHSARRTPTSGRQP</sequence>
<evidence type="ECO:0000256" key="2">
    <source>
        <dbReference type="SAM" id="SignalP"/>
    </source>
</evidence>
<protein>
    <recommendedName>
        <fullName evidence="5">LPXTG-motif cell wall-anchored protein</fullName>
    </recommendedName>
</protein>
<evidence type="ECO:0008006" key="5">
    <source>
        <dbReference type="Google" id="ProtNLM"/>
    </source>
</evidence>
<keyword evidence="1" id="KW-1133">Transmembrane helix</keyword>
<keyword evidence="1" id="KW-0472">Membrane</keyword>